<proteinExistence type="predicted"/>
<dbReference type="Proteomes" id="UP000245396">
    <property type="component" value="Unassembled WGS sequence"/>
</dbReference>
<dbReference type="AlphaFoldDB" id="A0A316CCM7"/>
<evidence type="ECO:0000313" key="2">
    <source>
        <dbReference type="EMBL" id="PWJ85817.1"/>
    </source>
</evidence>
<organism evidence="2 3">
    <name type="scientific">Pseudaminobacter salicylatoxidans</name>
    <dbReference type="NCBI Taxonomy" id="93369"/>
    <lineage>
        <taxon>Bacteria</taxon>
        <taxon>Pseudomonadati</taxon>
        <taxon>Pseudomonadota</taxon>
        <taxon>Alphaproteobacteria</taxon>
        <taxon>Hyphomicrobiales</taxon>
        <taxon>Phyllobacteriaceae</taxon>
        <taxon>Pseudaminobacter</taxon>
    </lineage>
</organism>
<evidence type="ECO:0000256" key="1">
    <source>
        <dbReference type="SAM" id="MobiDB-lite"/>
    </source>
</evidence>
<dbReference type="STRING" id="1192868.GCA_000304395_03914"/>
<name>A0A316CCM7_PSESE</name>
<gene>
    <name evidence="2" type="ORF">C7441_102263</name>
</gene>
<dbReference type="RefSeq" id="WP_109611778.1">
    <property type="nucleotide sequence ID" value="NZ_QGGG01000002.1"/>
</dbReference>
<comment type="caution">
    <text evidence="2">The sequence shown here is derived from an EMBL/GenBank/DDBJ whole genome shotgun (WGS) entry which is preliminary data.</text>
</comment>
<evidence type="ECO:0000313" key="3">
    <source>
        <dbReference type="Proteomes" id="UP000245396"/>
    </source>
</evidence>
<accession>A0A316CCM7</accession>
<dbReference type="EMBL" id="QGGG01000002">
    <property type="protein sequence ID" value="PWJ85817.1"/>
    <property type="molecule type" value="Genomic_DNA"/>
</dbReference>
<reference evidence="2 3" key="1">
    <citation type="submission" date="2018-05" db="EMBL/GenBank/DDBJ databases">
        <title>Genomic Encyclopedia of Type Strains, Phase IV (KMG-IV): sequencing the most valuable type-strain genomes for metagenomic binning, comparative biology and taxonomic classification.</title>
        <authorList>
            <person name="Goeker M."/>
        </authorList>
    </citation>
    <scope>NUCLEOTIDE SEQUENCE [LARGE SCALE GENOMIC DNA]</scope>
    <source>
        <strain evidence="2 3">DSM 6986</strain>
    </source>
</reference>
<dbReference type="OrthoDB" id="8115249at2"/>
<feature type="compositionally biased region" description="Basic and acidic residues" evidence="1">
    <location>
        <begin position="75"/>
        <end position="84"/>
    </location>
</feature>
<feature type="region of interest" description="Disordered" evidence="1">
    <location>
        <begin position="38"/>
        <end position="102"/>
    </location>
</feature>
<protein>
    <submittedName>
        <fullName evidence="2">Uncharacterized protein</fullName>
    </submittedName>
</protein>
<sequence length="124" mass="12691">MTKLAGGDIFSPVRSALAGVAVAMALFQLSACTSTDTQIVDTSSPSGLSSGQARNTGTFPNLNIPPQSAASQISDAEKAEKLSELKTAQSSQEAEGGAVPSDEELLKKLAATHAQKTLSEIEGK</sequence>
<feature type="compositionally biased region" description="Polar residues" evidence="1">
    <location>
        <begin position="38"/>
        <end position="74"/>
    </location>
</feature>
<keyword evidence="3" id="KW-1185">Reference proteome</keyword>